<evidence type="ECO:0000313" key="2">
    <source>
        <dbReference type="EMBL" id="MBH9551947.1"/>
    </source>
</evidence>
<feature type="signal peptide" evidence="1">
    <location>
        <begin position="1"/>
        <end position="18"/>
    </location>
</feature>
<evidence type="ECO:0000313" key="3">
    <source>
        <dbReference type="Proteomes" id="UP000620139"/>
    </source>
</evidence>
<dbReference type="RefSeq" id="WP_198099534.1">
    <property type="nucleotide sequence ID" value="NZ_JAEDAL010000001.1"/>
</dbReference>
<keyword evidence="3" id="KW-1185">Reference proteome</keyword>
<feature type="chain" id="PRO_5037368752" evidence="1">
    <location>
        <begin position="19"/>
        <end position="123"/>
    </location>
</feature>
<organism evidence="2 3">
    <name type="scientific">Inhella gelatinilytica</name>
    <dbReference type="NCBI Taxonomy" id="2795030"/>
    <lineage>
        <taxon>Bacteria</taxon>
        <taxon>Pseudomonadati</taxon>
        <taxon>Pseudomonadota</taxon>
        <taxon>Betaproteobacteria</taxon>
        <taxon>Burkholderiales</taxon>
        <taxon>Sphaerotilaceae</taxon>
        <taxon>Inhella</taxon>
    </lineage>
</organism>
<dbReference type="EMBL" id="JAEDAL010000001">
    <property type="protein sequence ID" value="MBH9551947.1"/>
    <property type="molecule type" value="Genomic_DNA"/>
</dbReference>
<accession>A0A931ISL7</accession>
<keyword evidence="1" id="KW-0732">Signal</keyword>
<evidence type="ECO:0000256" key="1">
    <source>
        <dbReference type="SAM" id="SignalP"/>
    </source>
</evidence>
<name>A0A931ISL7_9BURK</name>
<dbReference type="AlphaFoldDB" id="A0A931ISL7"/>
<sequence>MKALISLLISVMCGSAAADALVPIYEAVLLKNGKVAARERVSGSYGTPVSLSLPESVQVEVVAELPASSGMSKTNLRIWRAGAGPRTLVKQMSAEMDLRQTPSFEYQIPNSELKVLVKPRSSR</sequence>
<dbReference type="Proteomes" id="UP000620139">
    <property type="component" value="Unassembled WGS sequence"/>
</dbReference>
<reference evidence="2" key="1">
    <citation type="submission" date="2020-12" db="EMBL/GenBank/DDBJ databases">
        <title>The genome sequence of Inhella sp. 4Y17.</title>
        <authorList>
            <person name="Liu Y."/>
        </authorList>
    </citation>
    <scope>NUCLEOTIDE SEQUENCE</scope>
    <source>
        <strain evidence="2">4Y10</strain>
    </source>
</reference>
<proteinExistence type="predicted"/>
<gene>
    <name evidence="2" type="ORF">I7X43_03700</name>
</gene>
<protein>
    <submittedName>
        <fullName evidence="2">Uncharacterized protein</fullName>
    </submittedName>
</protein>
<comment type="caution">
    <text evidence="2">The sequence shown here is derived from an EMBL/GenBank/DDBJ whole genome shotgun (WGS) entry which is preliminary data.</text>
</comment>